<feature type="transmembrane region" description="Helical" evidence="6">
    <location>
        <begin position="175"/>
        <end position="194"/>
    </location>
</feature>
<evidence type="ECO:0000256" key="1">
    <source>
        <dbReference type="ARBA" id="ARBA00004141"/>
    </source>
</evidence>
<dbReference type="InterPro" id="IPR036259">
    <property type="entry name" value="MFS_trans_sf"/>
</dbReference>
<comment type="similarity">
    <text evidence="2">Belongs to the PucC family.</text>
</comment>
<dbReference type="Pfam" id="PF03209">
    <property type="entry name" value="PUCC"/>
    <property type="match status" value="1"/>
</dbReference>
<keyword evidence="5 6" id="KW-0472">Membrane</keyword>
<dbReference type="InterPro" id="IPR004896">
    <property type="entry name" value="PucC-rel"/>
</dbReference>
<dbReference type="Gene3D" id="1.20.1250.20">
    <property type="entry name" value="MFS general substrate transporter like domains"/>
    <property type="match status" value="2"/>
</dbReference>
<feature type="transmembrane region" description="Helical" evidence="6">
    <location>
        <begin position="74"/>
        <end position="97"/>
    </location>
</feature>
<organism evidence="7 8">
    <name type="scientific">Sphingomonas spermidinifaciens</name>
    <dbReference type="NCBI Taxonomy" id="1141889"/>
    <lineage>
        <taxon>Bacteria</taxon>
        <taxon>Pseudomonadati</taxon>
        <taxon>Pseudomonadota</taxon>
        <taxon>Alphaproteobacteria</taxon>
        <taxon>Sphingomonadales</taxon>
        <taxon>Sphingomonadaceae</taxon>
        <taxon>Sphingomonas</taxon>
    </lineage>
</organism>
<feature type="transmembrane region" description="Helical" evidence="6">
    <location>
        <begin position="12"/>
        <end position="30"/>
    </location>
</feature>
<evidence type="ECO:0000256" key="3">
    <source>
        <dbReference type="ARBA" id="ARBA00022692"/>
    </source>
</evidence>
<keyword evidence="8" id="KW-1185">Reference proteome</keyword>
<dbReference type="GO" id="GO:0016020">
    <property type="term" value="C:membrane"/>
    <property type="evidence" value="ECO:0007669"/>
    <property type="project" value="UniProtKB-SubCell"/>
</dbReference>
<accession>A0A2A4B7B1</accession>
<feature type="transmembrane region" description="Helical" evidence="6">
    <location>
        <begin position="317"/>
        <end position="343"/>
    </location>
</feature>
<comment type="caution">
    <text evidence="7">The sequence shown here is derived from an EMBL/GenBank/DDBJ whole genome shotgun (WGS) entry which is preliminary data.</text>
</comment>
<dbReference type="PANTHER" id="PTHR23538:SF1">
    <property type="entry name" value="44.5 KD BACTERIOCHLOROPHYLL SYNTHASE SUBUNIT"/>
    <property type="match status" value="1"/>
</dbReference>
<dbReference type="InterPro" id="IPR026036">
    <property type="entry name" value="PucC"/>
</dbReference>
<feature type="transmembrane region" description="Helical" evidence="6">
    <location>
        <begin position="290"/>
        <end position="311"/>
    </location>
</feature>
<dbReference type="AlphaFoldDB" id="A0A2A4B7B1"/>
<sequence>MPLGWPGLLRLGLVQSAIGALAVLATSLLNRVMIVEYALPAALPAGLVAWHYSVQLSRPAWGHGSDRARRRAPWIVGGMAVLAAGTLTAVAALPLIAAGGWTGLCIALLAFTLIGTGVGAAGTTTLALLAAGATPAQRPAAAAIAWIMMILGIAVTAGVVGALIDPFSPARLLRIAAWVAMGAVALSIIATWRIEGAAVPPETAPPPLAAALRAIGDDPAARRFTAFVFVSMLAYSMQDLILEPFAGLRFGMSAGQSTSLTGVQHGGVLIGMIGAGIGGSLQGGAGLRRWITGGCAASTLAMVALALGAQAGPGWPLVANVALLGIANGIFAVAAIGAMMSLASAGGAGSEGVRMGVWGAAQAIAFALGGLLGAGGVDLLRAATGSSADAFAAVFAVEAALFAAAALLAWHPVSAPMHKAAPA</sequence>
<name>A0A2A4B7B1_9SPHN</name>
<evidence type="ECO:0000256" key="6">
    <source>
        <dbReference type="SAM" id="Phobius"/>
    </source>
</evidence>
<dbReference type="RefSeq" id="WP_096342052.1">
    <property type="nucleotide sequence ID" value="NZ_NWMW01000001.1"/>
</dbReference>
<gene>
    <name evidence="7" type="ORF">COC42_04625</name>
</gene>
<protein>
    <submittedName>
        <fullName evidence="7">MFS transporter</fullName>
    </submittedName>
</protein>
<dbReference type="EMBL" id="NWMW01000001">
    <property type="protein sequence ID" value="PCD03648.1"/>
    <property type="molecule type" value="Genomic_DNA"/>
</dbReference>
<feature type="transmembrane region" description="Helical" evidence="6">
    <location>
        <begin position="104"/>
        <end position="131"/>
    </location>
</feature>
<dbReference type="CDD" id="cd06176">
    <property type="entry name" value="MFS_BCD_PucC-like"/>
    <property type="match status" value="1"/>
</dbReference>
<dbReference type="PANTHER" id="PTHR23538">
    <property type="entry name" value="44.5 KD BACTERIOCHLOROPHYLL SYNTHASE SUBUNIT"/>
    <property type="match status" value="1"/>
</dbReference>
<dbReference type="Proteomes" id="UP000218366">
    <property type="component" value="Unassembled WGS sequence"/>
</dbReference>
<dbReference type="SUPFAM" id="SSF103473">
    <property type="entry name" value="MFS general substrate transporter"/>
    <property type="match status" value="1"/>
</dbReference>
<feature type="transmembrane region" description="Helical" evidence="6">
    <location>
        <begin position="143"/>
        <end position="163"/>
    </location>
</feature>
<evidence type="ECO:0000256" key="5">
    <source>
        <dbReference type="ARBA" id="ARBA00023136"/>
    </source>
</evidence>
<feature type="transmembrane region" description="Helical" evidence="6">
    <location>
        <begin position="355"/>
        <end position="375"/>
    </location>
</feature>
<reference evidence="7 8" key="1">
    <citation type="submission" date="2017-09" db="EMBL/GenBank/DDBJ databases">
        <title>Sphingomonas spermidinifaciens 9NM-10, whole genome shotgun sequence.</title>
        <authorList>
            <person name="Feng G."/>
            <person name="Zhu H."/>
        </authorList>
    </citation>
    <scope>NUCLEOTIDE SEQUENCE [LARGE SCALE GENOMIC DNA]</scope>
    <source>
        <strain evidence="7 8">9NM-10</strain>
    </source>
</reference>
<evidence type="ECO:0000313" key="7">
    <source>
        <dbReference type="EMBL" id="PCD03648.1"/>
    </source>
</evidence>
<keyword evidence="3 6" id="KW-0812">Transmembrane</keyword>
<feature type="transmembrane region" description="Helical" evidence="6">
    <location>
        <begin position="390"/>
        <end position="410"/>
    </location>
</feature>
<evidence type="ECO:0000256" key="2">
    <source>
        <dbReference type="ARBA" id="ARBA00008412"/>
    </source>
</evidence>
<dbReference type="OrthoDB" id="5800821at2"/>
<comment type="subcellular location">
    <subcellularLocation>
        <location evidence="1">Membrane</location>
        <topology evidence="1">Multi-pass membrane protein</topology>
    </subcellularLocation>
</comment>
<feature type="transmembrane region" description="Helical" evidence="6">
    <location>
        <begin position="224"/>
        <end position="242"/>
    </location>
</feature>
<proteinExistence type="inferred from homology"/>
<evidence type="ECO:0000313" key="8">
    <source>
        <dbReference type="Proteomes" id="UP000218366"/>
    </source>
</evidence>
<keyword evidence="4 6" id="KW-1133">Transmembrane helix</keyword>
<dbReference type="PIRSF" id="PIRSF016565">
    <property type="entry name" value="PucC"/>
    <property type="match status" value="1"/>
</dbReference>
<feature type="transmembrane region" description="Helical" evidence="6">
    <location>
        <begin position="37"/>
        <end position="54"/>
    </location>
</feature>
<evidence type="ECO:0000256" key="4">
    <source>
        <dbReference type="ARBA" id="ARBA00022989"/>
    </source>
</evidence>